<dbReference type="InterPro" id="IPR036390">
    <property type="entry name" value="WH_DNA-bd_sf"/>
</dbReference>
<comment type="subcellular location">
    <subcellularLocation>
        <location evidence="1">Nucleus</location>
    </subcellularLocation>
</comment>
<dbReference type="GO" id="GO:0003700">
    <property type="term" value="F:DNA-binding transcription factor activity"/>
    <property type="evidence" value="ECO:0007669"/>
    <property type="project" value="InterPro"/>
</dbReference>
<feature type="compositionally biased region" description="Low complexity" evidence="5">
    <location>
        <begin position="283"/>
        <end position="298"/>
    </location>
</feature>
<dbReference type="GO" id="GO:0043565">
    <property type="term" value="F:sequence-specific DNA binding"/>
    <property type="evidence" value="ECO:0007669"/>
    <property type="project" value="InterPro"/>
</dbReference>
<accession>A0AAD8XUA8</accession>
<feature type="domain" description="HSF-type DNA-binding" evidence="6">
    <location>
        <begin position="80"/>
        <end position="176"/>
    </location>
</feature>
<dbReference type="SMART" id="SM00415">
    <property type="entry name" value="HSF"/>
    <property type="match status" value="1"/>
</dbReference>
<evidence type="ECO:0000313" key="7">
    <source>
        <dbReference type="EMBL" id="KAK1733729.1"/>
    </source>
</evidence>
<feature type="compositionally biased region" description="Basic and acidic residues" evidence="5">
    <location>
        <begin position="25"/>
        <end position="34"/>
    </location>
</feature>
<dbReference type="PANTHER" id="PTHR10015:SF206">
    <property type="entry name" value="HSF-TYPE DNA-BINDING DOMAIN-CONTAINING PROTEIN"/>
    <property type="match status" value="1"/>
</dbReference>
<feature type="region of interest" description="Disordered" evidence="5">
    <location>
        <begin position="278"/>
        <end position="311"/>
    </location>
</feature>
<keyword evidence="8" id="KW-1185">Reference proteome</keyword>
<keyword evidence="7" id="KW-0346">Stress response</keyword>
<dbReference type="SUPFAM" id="SSF46785">
    <property type="entry name" value="Winged helix' DNA-binding domain"/>
    <property type="match status" value="1"/>
</dbReference>
<dbReference type="Pfam" id="PF00447">
    <property type="entry name" value="HSF_DNA-bind"/>
    <property type="match status" value="1"/>
</dbReference>
<evidence type="ECO:0000256" key="4">
    <source>
        <dbReference type="RuleBase" id="RU004020"/>
    </source>
</evidence>
<reference evidence="7" key="1">
    <citation type="submission" date="2023-06" db="EMBL/GenBank/DDBJ databases">
        <title>Survivors Of The Sea: Transcriptome response of Skeletonema marinoi to long-term dormancy.</title>
        <authorList>
            <person name="Pinder M.I.M."/>
            <person name="Kourtchenko O."/>
            <person name="Robertson E.K."/>
            <person name="Larsson T."/>
            <person name="Maumus F."/>
            <person name="Osuna-Cruz C.M."/>
            <person name="Vancaester E."/>
            <person name="Stenow R."/>
            <person name="Vandepoele K."/>
            <person name="Ploug H."/>
            <person name="Bruchert V."/>
            <person name="Godhe A."/>
            <person name="Topel M."/>
        </authorList>
    </citation>
    <scope>NUCLEOTIDE SEQUENCE</scope>
    <source>
        <strain evidence="7">R05AC</strain>
    </source>
</reference>
<dbReference type="PANTHER" id="PTHR10015">
    <property type="entry name" value="HEAT SHOCK TRANSCRIPTION FACTOR"/>
    <property type="match status" value="1"/>
</dbReference>
<comment type="caution">
    <text evidence="7">The sequence shown here is derived from an EMBL/GenBank/DDBJ whole genome shotgun (WGS) entry which is preliminary data.</text>
</comment>
<keyword evidence="3" id="KW-0539">Nucleus</keyword>
<evidence type="ECO:0000256" key="5">
    <source>
        <dbReference type="SAM" id="MobiDB-lite"/>
    </source>
</evidence>
<evidence type="ECO:0000259" key="6">
    <source>
        <dbReference type="SMART" id="SM00415"/>
    </source>
</evidence>
<proteinExistence type="inferred from homology"/>
<feature type="region of interest" description="Disordered" evidence="5">
    <location>
        <begin position="1"/>
        <end position="34"/>
    </location>
</feature>
<dbReference type="FunFam" id="1.10.10.10:FF:000479">
    <property type="entry name" value="Predicted protein"/>
    <property type="match status" value="1"/>
</dbReference>
<gene>
    <name evidence="7" type="ORF">QTG54_015584</name>
</gene>
<feature type="compositionally biased region" description="Polar residues" evidence="5">
    <location>
        <begin position="1"/>
        <end position="13"/>
    </location>
</feature>
<dbReference type="AlphaFoldDB" id="A0AAD8XUA8"/>
<evidence type="ECO:0000256" key="3">
    <source>
        <dbReference type="ARBA" id="ARBA00023242"/>
    </source>
</evidence>
<dbReference type="PRINTS" id="PR00056">
    <property type="entry name" value="HSFDOMAIN"/>
</dbReference>
<evidence type="ECO:0000256" key="1">
    <source>
        <dbReference type="ARBA" id="ARBA00004123"/>
    </source>
</evidence>
<dbReference type="InterPro" id="IPR000232">
    <property type="entry name" value="HSF_DNA-bd"/>
</dbReference>
<dbReference type="Proteomes" id="UP001224775">
    <property type="component" value="Unassembled WGS sequence"/>
</dbReference>
<comment type="similarity">
    <text evidence="4">Belongs to the HSF family.</text>
</comment>
<feature type="compositionally biased region" description="Low complexity" evidence="5">
    <location>
        <begin position="14"/>
        <end position="23"/>
    </location>
</feature>
<dbReference type="GO" id="GO:0005634">
    <property type="term" value="C:nucleus"/>
    <property type="evidence" value="ECO:0007669"/>
    <property type="project" value="UniProtKB-SubCell"/>
</dbReference>
<evidence type="ECO:0000256" key="2">
    <source>
        <dbReference type="ARBA" id="ARBA00023125"/>
    </source>
</evidence>
<dbReference type="Gene3D" id="1.10.10.10">
    <property type="entry name" value="Winged helix-like DNA-binding domain superfamily/Winged helix DNA-binding domain"/>
    <property type="match status" value="1"/>
</dbReference>
<organism evidence="7 8">
    <name type="scientific">Skeletonema marinoi</name>
    <dbReference type="NCBI Taxonomy" id="267567"/>
    <lineage>
        <taxon>Eukaryota</taxon>
        <taxon>Sar</taxon>
        <taxon>Stramenopiles</taxon>
        <taxon>Ochrophyta</taxon>
        <taxon>Bacillariophyta</taxon>
        <taxon>Coscinodiscophyceae</taxon>
        <taxon>Thalassiosirophycidae</taxon>
        <taxon>Thalassiosirales</taxon>
        <taxon>Skeletonemataceae</taxon>
        <taxon>Skeletonema</taxon>
        <taxon>Skeletonema marinoi-dohrnii complex</taxon>
    </lineage>
</organism>
<protein>
    <submittedName>
        <fullName evidence="7">Heat shock factor family protein</fullName>
    </submittedName>
</protein>
<name>A0AAD8XUA8_9STRA</name>
<sequence length="479" mass="54937">MNPSKQGTDKNQWSEWSSTSSASNRGEEFAEQQRYHAQHGLTVAAIPSYHDSFPRLADHTYRDFSTYIKDGNRIEKHKKSDRNFPARLHAMLSSEQYSHIISWMPHGRAWKVINKELLVEEAIPKFFGQSKFSSFTRQLSGWGFKRLHQTGQDFGCYYHECFLRGHPRLTVLMRRVPKGQGKATPNMHSEPDFYLIAKQYPLENSADALKKENEKVLRLEATSECEDNYNPLLTRKAAAPNMESISQQHQWDPFDQEVDSTHSTHREAAPEAAVNQYDAGNTNQSNKHSSQSHSFASAGVDTKEDEEQAESDVHEAMKYDPFPYQKQSGPGSYHDRGYSDPFPVSNYQLGPHIGYSIHPAHYEANMNRHYGSNVNQYAAFASQQAADAYYYPQPHHSQSQQHDVHSDKQASNYDYWRRHPYSYYNNHYSTQGVVRGDNQEPHGAHTAQLHYPGQGVCDQEQLLLPSFKEKEEEGSKPQS</sequence>
<evidence type="ECO:0000313" key="8">
    <source>
        <dbReference type="Proteomes" id="UP001224775"/>
    </source>
</evidence>
<dbReference type="EMBL" id="JATAAI010000045">
    <property type="protein sequence ID" value="KAK1733729.1"/>
    <property type="molecule type" value="Genomic_DNA"/>
</dbReference>
<keyword evidence="2" id="KW-0238">DNA-binding</keyword>
<dbReference type="InterPro" id="IPR036388">
    <property type="entry name" value="WH-like_DNA-bd_sf"/>
</dbReference>